<evidence type="ECO:0000256" key="1">
    <source>
        <dbReference type="ARBA" id="ARBA00022729"/>
    </source>
</evidence>
<dbReference type="PANTHER" id="PTHR34606">
    <property type="entry name" value="BON DOMAIN-CONTAINING PROTEIN"/>
    <property type="match status" value="1"/>
</dbReference>
<dbReference type="Gene3D" id="3.30.1340.30">
    <property type="match status" value="3"/>
</dbReference>
<keyword evidence="1" id="KW-0732">Signal</keyword>
<dbReference type="SMART" id="SM00749">
    <property type="entry name" value="BON"/>
    <property type="match status" value="3"/>
</dbReference>
<proteinExistence type="predicted"/>
<protein>
    <submittedName>
        <fullName evidence="3">Osmotically-inducible protein OsmY, contains BON domain</fullName>
    </submittedName>
</protein>
<feature type="domain" description="BON" evidence="2">
    <location>
        <begin position="3"/>
        <end position="71"/>
    </location>
</feature>
<dbReference type="OrthoDB" id="870892at2"/>
<dbReference type="AlphaFoldDB" id="A0A1G8WZ42"/>
<sequence>MKSNEDLQKQVQDAIKWEPLLSAAEIGVTAKNGIITLSGNVDRYGKKNQAEHAAKQVEGVKGVIENILVQNSNWNKNGDNEIAEAILNAFKWNWNTLNDTIRVNVEDGWVTLSGTLEWQYQKEAARQAVSNLMGVKGVSNNIAIAPLSEIKVSKTVIMRALKSHVALDVSNISVEVSNNNILLDGTVDSWFQKELAAKIAWKAPGVQGVTNNLLVDPEVSKELKDEFSNNY</sequence>
<dbReference type="PANTHER" id="PTHR34606:SF4">
    <property type="entry name" value="OUTER MEMBRANE LIPOPROTEIN DOLP"/>
    <property type="match status" value="1"/>
</dbReference>
<accession>A0A1G8WZ42</accession>
<feature type="domain" description="BON" evidence="2">
    <location>
        <begin position="149"/>
        <end position="217"/>
    </location>
</feature>
<dbReference type="PROSITE" id="PS50914">
    <property type="entry name" value="BON"/>
    <property type="match status" value="3"/>
</dbReference>
<name>A0A1G8WZ42_9FLAO</name>
<dbReference type="STRING" id="1128970.SAMN04487935_1982"/>
<gene>
    <name evidence="3" type="ORF">SAMN04487935_1982</name>
</gene>
<keyword evidence="4" id="KW-1185">Reference proteome</keyword>
<dbReference type="InterPro" id="IPR014004">
    <property type="entry name" value="Transpt-assoc_nodulatn_dom_bac"/>
</dbReference>
<dbReference type="InterPro" id="IPR007055">
    <property type="entry name" value="BON_dom"/>
</dbReference>
<dbReference type="Pfam" id="PF04972">
    <property type="entry name" value="BON"/>
    <property type="match status" value="3"/>
</dbReference>
<dbReference type="InterPro" id="IPR051686">
    <property type="entry name" value="Lipoprotein_DolP"/>
</dbReference>
<dbReference type="EMBL" id="FNEZ01000002">
    <property type="protein sequence ID" value="SDJ82835.1"/>
    <property type="molecule type" value="Genomic_DNA"/>
</dbReference>
<dbReference type="Proteomes" id="UP000199580">
    <property type="component" value="Unassembled WGS sequence"/>
</dbReference>
<evidence type="ECO:0000313" key="4">
    <source>
        <dbReference type="Proteomes" id="UP000199580"/>
    </source>
</evidence>
<evidence type="ECO:0000313" key="3">
    <source>
        <dbReference type="EMBL" id="SDJ82835.1"/>
    </source>
</evidence>
<evidence type="ECO:0000259" key="2">
    <source>
        <dbReference type="PROSITE" id="PS50914"/>
    </source>
</evidence>
<feature type="domain" description="BON" evidence="2">
    <location>
        <begin position="78"/>
        <end position="146"/>
    </location>
</feature>
<reference evidence="3 4" key="1">
    <citation type="submission" date="2016-10" db="EMBL/GenBank/DDBJ databases">
        <authorList>
            <person name="de Groot N.N."/>
        </authorList>
    </citation>
    <scope>NUCLEOTIDE SEQUENCE [LARGE SCALE GENOMIC DNA]</scope>
    <source>
        <strain evidence="3 4">CGMCC 1.10076</strain>
    </source>
</reference>
<organism evidence="3 4">
    <name type="scientific">Flavobacterium noncentrifugens</name>
    <dbReference type="NCBI Taxonomy" id="1128970"/>
    <lineage>
        <taxon>Bacteria</taxon>
        <taxon>Pseudomonadati</taxon>
        <taxon>Bacteroidota</taxon>
        <taxon>Flavobacteriia</taxon>
        <taxon>Flavobacteriales</taxon>
        <taxon>Flavobacteriaceae</taxon>
        <taxon>Flavobacterium</taxon>
    </lineage>
</organism>
<dbReference type="RefSeq" id="WP_091394467.1">
    <property type="nucleotide sequence ID" value="NZ_BKAI01000004.1"/>
</dbReference>